<evidence type="ECO:0000313" key="5">
    <source>
        <dbReference type="Proteomes" id="UP001516023"/>
    </source>
</evidence>
<dbReference type="InterPro" id="IPR002110">
    <property type="entry name" value="Ankyrin_rpt"/>
</dbReference>
<evidence type="ECO:0000256" key="1">
    <source>
        <dbReference type="ARBA" id="ARBA00022737"/>
    </source>
</evidence>
<keyword evidence="5" id="KW-1185">Reference proteome</keyword>
<dbReference type="Gene3D" id="1.25.40.20">
    <property type="entry name" value="Ankyrin repeat-containing domain"/>
    <property type="match status" value="2"/>
</dbReference>
<dbReference type="EMBL" id="JABMIG020000030">
    <property type="protein sequence ID" value="KAL3800808.1"/>
    <property type="molecule type" value="Genomic_DNA"/>
</dbReference>
<organism evidence="4 5">
    <name type="scientific">Cyclotella cryptica</name>
    <dbReference type="NCBI Taxonomy" id="29204"/>
    <lineage>
        <taxon>Eukaryota</taxon>
        <taxon>Sar</taxon>
        <taxon>Stramenopiles</taxon>
        <taxon>Ochrophyta</taxon>
        <taxon>Bacillariophyta</taxon>
        <taxon>Coscinodiscophyceae</taxon>
        <taxon>Thalassiosirophycidae</taxon>
        <taxon>Stephanodiscales</taxon>
        <taxon>Stephanodiscaceae</taxon>
        <taxon>Cyclotella</taxon>
    </lineage>
</organism>
<protein>
    <submittedName>
        <fullName evidence="4">Uncharacterized protein</fullName>
    </submittedName>
</protein>
<dbReference type="AlphaFoldDB" id="A0ABD3QJZ2"/>
<dbReference type="PROSITE" id="PS50297">
    <property type="entry name" value="ANK_REP_REGION"/>
    <property type="match status" value="1"/>
</dbReference>
<evidence type="ECO:0000256" key="3">
    <source>
        <dbReference type="PROSITE-ProRule" id="PRU00023"/>
    </source>
</evidence>
<keyword evidence="1" id="KW-0677">Repeat</keyword>
<proteinExistence type="predicted"/>
<feature type="repeat" description="ANK" evidence="3">
    <location>
        <begin position="196"/>
        <end position="220"/>
    </location>
</feature>
<dbReference type="Proteomes" id="UP001516023">
    <property type="component" value="Unassembled WGS sequence"/>
</dbReference>
<dbReference type="PANTHER" id="PTHR24198">
    <property type="entry name" value="ANKYRIN REPEAT AND PROTEIN KINASE DOMAIN-CONTAINING PROTEIN"/>
    <property type="match status" value="1"/>
</dbReference>
<evidence type="ECO:0000313" key="4">
    <source>
        <dbReference type="EMBL" id="KAL3800808.1"/>
    </source>
</evidence>
<dbReference type="SMART" id="SM00248">
    <property type="entry name" value="ANK"/>
    <property type="match status" value="3"/>
</dbReference>
<dbReference type="Pfam" id="PF12796">
    <property type="entry name" value="Ank_2"/>
    <property type="match status" value="1"/>
</dbReference>
<dbReference type="PANTHER" id="PTHR24198:SF165">
    <property type="entry name" value="ANKYRIN REPEAT-CONTAINING PROTEIN-RELATED"/>
    <property type="match status" value="1"/>
</dbReference>
<dbReference type="PROSITE" id="PS50088">
    <property type="entry name" value="ANK_REPEAT"/>
    <property type="match status" value="1"/>
</dbReference>
<sequence length="265" mass="30017">MISKQEMSISSRTSTNSRSFILPIQASMFTRTTARGSPSPFTIRRHSDSELIKGGIKFTYKNRVPPRSIAIISSCSVHKADSNEMCPSAFIQSILTQASEDDNPECAVTKPLHMSEFIRPTSEQIEAYHKSNDALHAVRACDVDALRELLAKGQTLQICNKFGESLLHIACRRANASVVAFLLNEANVSPRIRDDYGRTPLHDACWRGSPEYEIVELLLQVEPRLAFVQDVRGHKPFQYARREHWPDWKEFLSRKKNLMVVQNSS</sequence>
<accession>A0ABD3QJZ2</accession>
<comment type="caution">
    <text evidence="4">The sequence shown here is derived from an EMBL/GenBank/DDBJ whole genome shotgun (WGS) entry which is preliminary data.</text>
</comment>
<name>A0ABD3QJZ2_9STRA</name>
<dbReference type="InterPro" id="IPR036770">
    <property type="entry name" value="Ankyrin_rpt-contain_sf"/>
</dbReference>
<dbReference type="SUPFAM" id="SSF48403">
    <property type="entry name" value="Ankyrin repeat"/>
    <property type="match status" value="1"/>
</dbReference>
<gene>
    <name evidence="4" type="ORF">HJC23_001645</name>
</gene>
<keyword evidence="2 3" id="KW-0040">ANK repeat</keyword>
<reference evidence="4 5" key="1">
    <citation type="journal article" date="2020" name="G3 (Bethesda)">
        <title>Improved Reference Genome for Cyclotella cryptica CCMP332, a Model for Cell Wall Morphogenesis, Salinity Adaptation, and Lipid Production in Diatoms (Bacillariophyta).</title>
        <authorList>
            <person name="Roberts W.R."/>
            <person name="Downey K.M."/>
            <person name="Ruck E.C."/>
            <person name="Traller J.C."/>
            <person name="Alverson A.J."/>
        </authorList>
    </citation>
    <scope>NUCLEOTIDE SEQUENCE [LARGE SCALE GENOMIC DNA]</scope>
    <source>
        <strain evidence="4 5">CCMP332</strain>
    </source>
</reference>
<evidence type="ECO:0000256" key="2">
    <source>
        <dbReference type="ARBA" id="ARBA00023043"/>
    </source>
</evidence>